<keyword evidence="12" id="KW-1185">Reference proteome</keyword>
<keyword evidence="6" id="KW-0325">Glycoprotein</keyword>
<dbReference type="SUPFAM" id="SSF52799">
    <property type="entry name" value="(Phosphotyrosine protein) phosphatases II"/>
    <property type="match status" value="1"/>
</dbReference>
<dbReference type="Pfam" id="PF00102">
    <property type="entry name" value="Y_phosphatase"/>
    <property type="match status" value="1"/>
</dbReference>
<dbReference type="InterPro" id="IPR033522">
    <property type="entry name" value="IA-2/IA-2_beta"/>
</dbReference>
<evidence type="ECO:0000256" key="4">
    <source>
        <dbReference type="ARBA" id="ARBA00022989"/>
    </source>
</evidence>
<evidence type="ECO:0000313" key="12">
    <source>
        <dbReference type="Proteomes" id="UP000274756"/>
    </source>
</evidence>
<dbReference type="Proteomes" id="UP000274756">
    <property type="component" value="Unassembled WGS sequence"/>
</dbReference>
<dbReference type="PANTHER" id="PTHR46106">
    <property type="entry name" value="IA-2 PROTEIN TYROSINE PHOSPHATASE, ISOFORM C"/>
    <property type="match status" value="1"/>
</dbReference>
<dbReference type="GO" id="GO:0045202">
    <property type="term" value="C:synapse"/>
    <property type="evidence" value="ECO:0007669"/>
    <property type="project" value="TreeGrafter"/>
</dbReference>
<comment type="subcellular location">
    <subcellularLocation>
        <location evidence="1">Cytoplasmic vesicle membrane</location>
        <topology evidence="1">Single-pass type I membrane protein</topology>
    </subcellularLocation>
</comment>
<accession>A0A158Q563</accession>
<gene>
    <name evidence="10" type="ORF">DME_LOCUS1299</name>
</gene>
<evidence type="ECO:0000313" key="10">
    <source>
        <dbReference type="EMBL" id="VDN51326.1"/>
    </source>
</evidence>
<evidence type="ECO:0000256" key="2">
    <source>
        <dbReference type="ARBA" id="ARBA00022692"/>
    </source>
</evidence>
<dbReference type="PRINTS" id="PR00700">
    <property type="entry name" value="PRTYPHPHTASE"/>
</dbReference>
<reference evidence="13" key="1">
    <citation type="submission" date="2016-04" db="UniProtKB">
        <authorList>
            <consortium name="WormBaseParasite"/>
        </authorList>
    </citation>
    <scope>IDENTIFICATION</scope>
</reference>
<keyword evidence="4" id="KW-1133">Transmembrane helix</keyword>
<evidence type="ECO:0000256" key="3">
    <source>
        <dbReference type="ARBA" id="ARBA00022729"/>
    </source>
</evidence>
<evidence type="ECO:0000256" key="1">
    <source>
        <dbReference type="ARBA" id="ARBA00004358"/>
    </source>
</evidence>
<evidence type="ECO:0000313" key="13">
    <source>
        <dbReference type="WBParaSite" id="DME_0000657001-mRNA-1"/>
    </source>
</evidence>
<dbReference type="GO" id="GO:0030141">
    <property type="term" value="C:secretory granule"/>
    <property type="evidence" value="ECO:0007669"/>
    <property type="project" value="InterPro"/>
</dbReference>
<feature type="domain" description="Tyrosine-protein phosphatase" evidence="8">
    <location>
        <begin position="53"/>
        <end position="314"/>
    </location>
</feature>
<keyword evidence="2" id="KW-0812">Transmembrane</keyword>
<proteinExistence type="predicted"/>
<dbReference type="SMART" id="SM00404">
    <property type="entry name" value="PTPc_motif"/>
    <property type="match status" value="1"/>
</dbReference>
<keyword evidence="5" id="KW-0472">Membrane</keyword>
<dbReference type="InterPro" id="IPR029021">
    <property type="entry name" value="Prot-tyrosine_phosphatase-like"/>
</dbReference>
<dbReference type="WBParaSite" id="DME_0000657001-mRNA-1">
    <property type="protein sequence ID" value="DME_0000657001-mRNA-1"/>
    <property type="gene ID" value="DME_0000657001"/>
</dbReference>
<dbReference type="InterPro" id="IPR000242">
    <property type="entry name" value="PTP_cat"/>
</dbReference>
<dbReference type="GO" id="GO:0030659">
    <property type="term" value="C:cytoplasmic vesicle membrane"/>
    <property type="evidence" value="ECO:0007669"/>
    <property type="project" value="UniProtKB-SubCell"/>
</dbReference>
<name>A0A158Q563_DRAME</name>
<dbReference type="PANTHER" id="PTHR46106:SF4">
    <property type="entry name" value="IA-2 PROTEIN TYROSINE PHOSPHATASE, ISOFORM C"/>
    <property type="match status" value="1"/>
</dbReference>
<sequence>MTSDCSISNGNDLKNSGKMLWCEEPLSDCNMDISTGHVILSFLQEYLQTPSKIEEQWAMLRNYTNQNSSTSIAEQENNRNKNRDQKYLPYNETLVHLNAPTSDPMVSTYINASTIHDSDPRQANYIATQAPLPNTIDDFWQMIWEQGAVLIVNLTDANDNNEGRCVRYWPENGSHVYGSYEIHLVSEHIWSEDYLVRSFYLKNLKTNETRTVTQFHFLTWPQNEVPLSFKAILDFRRKVNKSYHGRAAPLIVHCTNGSGRTGAYCLLDIVLNRISKGIKELNIAGSLEFLRDQRVGMVESDKQYKMVFSCLAEEVTTMVKTLRQ</sequence>
<dbReference type="PROSITE" id="PS50056">
    <property type="entry name" value="TYR_PHOSPHATASE_2"/>
    <property type="match status" value="1"/>
</dbReference>
<evidence type="ECO:0000256" key="5">
    <source>
        <dbReference type="ARBA" id="ARBA00023136"/>
    </source>
</evidence>
<evidence type="ECO:0000256" key="7">
    <source>
        <dbReference type="ARBA" id="ARBA00023329"/>
    </source>
</evidence>
<dbReference type="InterPro" id="IPR000387">
    <property type="entry name" value="Tyr_Pase_dom"/>
</dbReference>
<evidence type="ECO:0000313" key="11">
    <source>
        <dbReference type="Proteomes" id="UP000038040"/>
    </source>
</evidence>
<dbReference type="OrthoDB" id="9880441at2759"/>
<dbReference type="FunFam" id="3.90.190.10:FF:000017">
    <property type="entry name" value="receptor-type tyrosine-protein phosphatase-like N isoform X2"/>
    <property type="match status" value="1"/>
</dbReference>
<keyword evidence="3" id="KW-0732">Signal</keyword>
<dbReference type="PROSITE" id="PS00383">
    <property type="entry name" value="TYR_PHOSPHATASE_1"/>
    <property type="match status" value="1"/>
</dbReference>
<dbReference type="Gene3D" id="3.90.190.10">
    <property type="entry name" value="Protein tyrosine phosphatase superfamily"/>
    <property type="match status" value="1"/>
</dbReference>
<dbReference type="InterPro" id="IPR003595">
    <property type="entry name" value="Tyr_Pase_cat"/>
</dbReference>
<evidence type="ECO:0000256" key="6">
    <source>
        <dbReference type="ARBA" id="ARBA00023180"/>
    </source>
</evidence>
<dbReference type="GO" id="GO:0051046">
    <property type="term" value="P:regulation of secretion"/>
    <property type="evidence" value="ECO:0007669"/>
    <property type="project" value="TreeGrafter"/>
</dbReference>
<organism evidence="11 13">
    <name type="scientific">Dracunculus medinensis</name>
    <name type="common">Guinea worm</name>
    <dbReference type="NCBI Taxonomy" id="318479"/>
    <lineage>
        <taxon>Eukaryota</taxon>
        <taxon>Metazoa</taxon>
        <taxon>Ecdysozoa</taxon>
        <taxon>Nematoda</taxon>
        <taxon>Chromadorea</taxon>
        <taxon>Rhabditida</taxon>
        <taxon>Spirurina</taxon>
        <taxon>Dracunculoidea</taxon>
        <taxon>Dracunculidae</taxon>
        <taxon>Dracunculus</taxon>
    </lineage>
</organism>
<dbReference type="Proteomes" id="UP000038040">
    <property type="component" value="Unplaced"/>
</dbReference>
<feature type="domain" description="Tyrosine specific protein phosphatases" evidence="9">
    <location>
        <begin position="233"/>
        <end position="305"/>
    </location>
</feature>
<dbReference type="EMBL" id="UYYG01000018">
    <property type="protein sequence ID" value="VDN51326.1"/>
    <property type="molecule type" value="Genomic_DNA"/>
</dbReference>
<dbReference type="PROSITE" id="PS50055">
    <property type="entry name" value="TYR_PHOSPHATASE_PTP"/>
    <property type="match status" value="1"/>
</dbReference>
<reference evidence="10 12" key="2">
    <citation type="submission" date="2018-11" db="EMBL/GenBank/DDBJ databases">
        <authorList>
            <consortium name="Pathogen Informatics"/>
        </authorList>
    </citation>
    <scope>NUCLEOTIDE SEQUENCE [LARGE SCALE GENOMIC DNA]</scope>
</reference>
<keyword evidence="7" id="KW-0968">Cytoplasmic vesicle</keyword>
<protein>
    <submittedName>
        <fullName evidence="13">Receptor-type tyrosine-protein phosphatase N2</fullName>
    </submittedName>
</protein>
<evidence type="ECO:0000259" key="8">
    <source>
        <dbReference type="PROSITE" id="PS50055"/>
    </source>
</evidence>
<dbReference type="InterPro" id="IPR016130">
    <property type="entry name" value="Tyr_Pase_AS"/>
</dbReference>
<evidence type="ECO:0000259" key="9">
    <source>
        <dbReference type="PROSITE" id="PS50056"/>
    </source>
</evidence>
<dbReference type="SMART" id="SM00194">
    <property type="entry name" value="PTPc"/>
    <property type="match status" value="1"/>
</dbReference>
<dbReference type="STRING" id="318479.A0A158Q563"/>
<dbReference type="AlphaFoldDB" id="A0A158Q563"/>
<dbReference type="GO" id="GO:0004725">
    <property type="term" value="F:protein tyrosine phosphatase activity"/>
    <property type="evidence" value="ECO:0007669"/>
    <property type="project" value="InterPro"/>
</dbReference>